<keyword evidence="9" id="KW-1185">Reference proteome</keyword>
<dbReference type="InterPro" id="IPR017853">
    <property type="entry name" value="GH"/>
</dbReference>
<protein>
    <submittedName>
        <fullName evidence="8">Beta galactosidase jelly roll domain-containing protein</fullName>
    </submittedName>
</protein>
<reference evidence="8" key="1">
    <citation type="submission" date="2021-12" db="EMBL/GenBank/DDBJ databases">
        <title>Discovery of the Pendulisporaceae a myxobacterial family with distinct sporulation behavior and unique specialized metabolism.</title>
        <authorList>
            <person name="Garcia R."/>
            <person name="Popoff A."/>
            <person name="Bader C.D."/>
            <person name="Loehr J."/>
            <person name="Walesch S."/>
            <person name="Walt C."/>
            <person name="Boldt J."/>
            <person name="Bunk B."/>
            <person name="Haeckl F.J.F.P.J."/>
            <person name="Gunesch A.P."/>
            <person name="Birkelbach J."/>
            <person name="Nuebel U."/>
            <person name="Pietschmann T."/>
            <person name="Bach T."/>
            <person name="Mueller R."/>
        </authorList>
    </citation>
    <scope>NUCLEOTIDE SEQUENCE</scope>
    <source>
        <strain evidence="8">MSr11367</strain>
    </source>
</reference>
<dbReference type="Pfam" id="PF02836">
    <property type="entry name" value="Glyco_hydro_2_C"/>
    <property type="match status" value="1"/>
</dbReference>
<keyword evidence="2" id="KW-0378">Hydrolase</keyword>
<dbReference type="SUPFAM" id="SSF49303">
    <property type="entry name" value="beta-Galactosidase/glucuronidase domain"/>
    <property type="match status" value="1"/>
</dbReference>
<evidence type="ECO:0000256" key="3">
    <source>
        <dbReference type="ARBA" id="ARBA00023295"/>
    </source>
</evidence>
<evidence type="ECO:0000256" key="2">
    <source>
        <dbReference type="ARBA" id="ARBA00022801"/>
    </source>
</evidence>
<evidence type="ECO:0000259" key="7">
    <source>
        <dbReference type="Pfam" id="PF16355"/>
    </source>
</evidence>
<dbReference type="SUPFAM" id="SSF49785">
    <property type="entry name" value="Galactose-binding domain-like"/>
    <property type="match status" value="1"/>
</dbReference>
<feature type="domain" description="Glycoside hydrolase family 2 catalytic" evidence="5">
    <location>
        <begin position="339"/>
        <end position="627"/>
    </location>
</feature>
<sequence>MTRRRNGHFGWGYPMASGLLLAGCSADIPIDATPSIPDDRASAPLDAECEQREVRRRVDLDEGWRFLRSDAADVPLPQFDDSGWSSVTIPHTWNAKDGQDGNADYYRGIGWYRRHYTVPLRFIGKKLWLQFDGANMVADVWVNGIHLGRHEGGFARFRFDATSALQVGRDNVIAVKVDNAPNANIAPLTADFTFFGGIYRTVSLQVTDDLSLDMLDDAGPGAYFRQRNVDATSATLDVTTKIANHSARSRRVRTRISITDPAGNVVARALGAVLPLARKALDQVIQTLTIADPHLWNGRTAPYRYRARVEILDADTGVLTDVITERIGLRSFHVDANTGFALNGSHLALHGVNRHQDRLDKGWALGDAEHTNDFDIMDEMGVNALRTAHYQQDQKVYDLADERGYVVWTEIPLVNHVTDTPEFRANAEQQLREMIRQNYNHPSIVFWGVGNEQFIDDEATNSLLERLARVVDEEDPERLSTYAHDKSPAFKMMTHAETTGWNKYFGWYYGAAGDFGAWMDGVHQSQPTRMFGISEYGAGASIQQHAANPPKPVPDSDWHPEEYQSFYHETHWNQIAARPYLWGTFVWNMFDFAADIRSEGDSYGRNDKGLVTYDRATRKDAFYFYKANWTAEPFVYITSRRWTNRTKATTTVKVYGNVDSVSLSVNGAPIGTASSSNHIYTWPNVNLAPGANHITVTGSRGTESYTDDVVWTLTTN</sequence>
<evidence type="ECO:0000313" key="8">
    <source>
        <dbReference type="EMBL" id="WXB06779.1"/>
    </source>
</evidence>
<dbReference type="PRINTS" id="PR00132">
    <property type="entry name" value="GLHYDRLASE2"/>
</dbReference>
<dbReference type="InterPro" id="IPR036156">
    <property type="entry name" value="Beta-gal/glucu_dom_sf"/>
</dbReference>
<dbReference type="InterPro" id="IPR006101">
    <property type="entry name" value="Glyco_hydro_2"/>
</dbReference>
<dbReference type="Gene3D" id="2.60.40.10">
    <property type="entry name" value="Immunoglobulins"/>
    <property type="match status" value="2"/>
</dbReference>
<dbReference type="Pfam" id="PF00703">
    <property type="entry name" value="Glyco_hydro_2"/>
    <property type="match status" value="1"/>
</dbReference>
<organism evidence="8 9">
    <name type="scientific">Pendulispora rubella</name>
    <dbReference type="NCBI Taxonomy" id="2741070"/>
    <lineage>
        <taxon>Bacteria</taxon>
        <taxon>Pseudomonadati</taxon>
        <taxon>Myxococcota</taxon>
        <taxon>Myxococcia</taxon>
        <taxon>Myxococcales</taxon>
        <taxon>Sorangiineae</taxon>
        <taxon>Pendulisporaceae</taxon>
        <taxon>Pendulispora</taxon>
    </lineage>
</organism>
<name>A0ABZ2LB48_9BACT</name>
<dbReference type="PROSITE" id="PS51257">
    <property type="entry name" value="PROKAR_LIPOPROTEIN"/>
    <property type="match status" value="1"/>
</dbReference>
<dbReference type="InterPro" id="IPR006103">
    <property type="entry name" value="Glyco_hydro_2_cat"/>
</dbReference>
<evidence type="ECO:0000259" key="5">
    <source>
        <dbReference type="Pfam" id="PF02836"/>
    </source>
</evidence>
<dbReference type="InterPro" id="IPR013783">
    <property type="entry name" value="Ig-like_fold"/>
</dbReference>
<feature type="domain" description="DUF4982" evidence="7">
    <location>
        <begin position="649"/>
        <end position="700"/>
    </location>
</feature>
<dbReference type="SUPFAM" id="SSF51445">
    <property type="entry name" value="(Trans)glycosidases"/>
    <property type="match status" value="1"/>
</dbReference>
<keyword evidence="3" id="KW-0326">Glycosidase</keyword>
<dbReference type="PANTHER" id="PTHR42732:SF1">
    <property type="entry name" value="BETA-MANNOSIDASE"/>
    <property type="match status" value="1"/>
</dbReference>
<accession>A0ABZ2LB48</accession>
<feature type="domain" description="Glycoside hydrolase family 2 immunoglobulin-like beta-sandwich" evidence="4">
    <location>
        <begin position="229"/>
        <end position="330"/>
    </location>
</feature>
<evidence type="ECO:0000259" key="6">
    <source>
        <dbReference type="Pfam" id="PF02837"/>
    </source>
</evidence>
<evidence type="ECO:0000259" key="4">
    <source>
        <dbReference type="Pfam" id="PF00703"/>
    </source>
</evidence>
<dbReference type="PANTHER" id="PTHR42732">
    <property type="entry name" value="BETA-GALACTOSIDASE"/>
    <property type="match status" value="1"/>
</dbReference>
<evidence type="ECO:0000256" key="1">
    <source>
        <dbReference type="ARBA" id="ARBA00007401"/>
    </source>
</evidence>
<proteinExistence type="inferred from homology"/>
<dbReference type="Gene3D" id="3.20.20.80">
    <property type="entry name" value="Glycosidases"/>
    <property type="match status" value="1"/>
</dbReference>
<dbReference type="InterPro" id="IPR006102">
    <property type="entry name" value="Ig-like_GH2"/>
</dbReference>
<dbReference type="InterPro" id="IPR051913">
    <property type="entry name" value="GH2_Domain-Containing"/>
</dbReference>
<dbReference type="InterPro" id="IPR032311">
    <property type="entry name" value="DUF4982"/>
</dbReference>
<dbReference type="InterPro" id="IPR008979">
    <property type="entry name" value="Galactose-bd-like_sf"/>
</dbReference>
<evidence type="ECO:0000313" key="9">
    <source>
        <dbReference type="Proteomes" id="UP001374803"/>
    </source>
</evidence>
<dbReference type="RefSeq" id="WP_394836436.1">
    <property type="nucleotide sequence ID" value="NZ_CP089929.1"/>
</dbReference>
<dbReference type="EMBL" id="CP089983">
    <property type="protein sequence ID" value="WXB06779.1"/>
    <property type="molecule type" value="Genomic_DNA"/>
</dbReference>
<dbReference type="Gene3D" id="2.60.120.260">
    <property type="entry name" value="Galactose-binding domain-like"/>
    <property type="match status" value="1"/>
</dbReference>
<dbReference type="InterPro" id="IPR006104">
    <property type="entry name" value="Glyco_hydro_2_N"/>
</dbReference>
<comment type="similarity">
    <text evidence="1">Belongs to the glycosyl hydrolase 2 family.</text>
</comment>
<dbReference type="Pfam" id="PF02837">
    <property type="entry name" value="Glyco_hydro_2_N"/>
    <property type="match status" value="1"/>
</dbReference>
<dbReference type="Pfam" id="PF16355">
    <property type="entry name" value="DUF4982"/>
    <property type="match status" value="1"/>
</dbReference>
<dbReference type="Proteomes" id="UP001374803">
    <property type="component" value="Chromosome"/>
</dbReference>
<gene>
    <name evidence="8" type="ORF">LVJ94_05965</name>
</gene>
<feature type="domain" description="Glycosyl hydrolases family 2 sugar binding" evidence="6">
    <location>
        <begin position="84"/>
        <end position="205"/>
    </location>
</feature>